<name>A0ABT1LAM1_9HYPH</name>
<evidence type="ECO:0008006" key="5">
    <source>
        <dbReference type="Google" id="ProtNLM"/>
    </source>
</evidence>
<comment type="caution">
    <text evidence="3">The sequence shown here is derived from an EMBL/GenBank/DDBJ whole genome shotgun (WGS) entry which is preliminary data.</text>
</comment>
<keyword evidence="2" id="KW-0812">Transmembrane</keyword>
<evidence type="ECO:0000256" key="2">
    <source>
        <dbReference type="SAM" id="Phobius"/>
    </source>
</evidence>
<feature type="transmembrane region" description="Helical" evidence="2">
    <location>
        <begin position="36"/>
        <end position="56"/>
    </location>
</feature>
<keyword evidence="2" id="KW-0472">Membrane</keyword>
<organism evidence="3 4">
    <name type="scientific">Alsobacter ponti</name>
    <dbReference type="NCBI Taxonomy" id="2962936"/>
    <lineage>
        <taxon>Bacteria</taxon>
        <taxon>Pseudomonadati</taxon>
        <taxon>Pseudomonadota</taxon>
        <taxon>Alphaproteobacteria</taxon>
        <taxon>Hyphomicrobiales</taxon>
        <taxon>Alsobacteraceae</taxon>
        <taxon>Alsobacter</taxon>
    </lineage>
</organism>
<feature type="compositionally biased region" description="Polar residues" evidence="1">
    <location>
        <begin position="152"/>
        <end position="166"/>
    </location>
</feature>
<feature type="compositionally biased region" description="Basic and acidic residues" evidence="1">
    <location>
        <begin position="114"/>
        <end position="131"/>
    </location>
</feature>
<feature type="region of interest" description="Disordered" evidence="1">
    <location>
        <begin position="69"/>
        <end position="185"/>
    </location>
</feature>
<reference evidence="3 4" key="1">
    <citation type="submission" date="2022-07" db="EMBL/GenBank/DDBJ databases">
        <authorList>
            <person name="Li W.-J."/>
            <person name="Deng Q.-Q."/>
        </authorList>
    </citation>
    <scope>NUCLEOTIDE SEQUENCE [LARGE SCALE GENOMIC DNA]</scope>
    <source>
        <strain evidence="3 4">SYSU M60028</strain>
    </source>
</reference>
<dbReference type="Proteomes" id="UP001205890">
    <property type="component" value="Unassembled WGS sequence"/>
</dbReference>
<keyword evidence="4" id="KW-1185">Reference proteome</keyword>
<feature type="compositionally biased region" description="Pro residues" evidence="1">
    <location>
        <begin position="78"/>
        <end position="89"/>
    </location>
</feature>
<dbReference type="EMBL" id="JANCLU010000003">
    <property type="protein sequence ID" value="MCP8937820.1"/>
    <property type="molecule type" value="Genomic_DNA"/>
</dbReference>
<proteinExistence type="predicted"/>
<keyword evidence="2" id="KW-1133">Transmembrane helix</keyword>
<gene>
    <name evidence="3" type="ORF">NK718_04780</name>
</gene>
<sequence length="208" mass="22021">MVFLLYCVSTVMVLGGGALAFYGAENIRTESGATLALAGVALFCCGFVLLALAAVLKELRRLRRVVEEPEPAAAPVAPAAPPPPLPSVRPPAAGTMPPPPPGMTPPPGEPDLSPAERLRRDKERAASRDDESGSETAKSPEATVEADKSAERTLTATYASNGNTFYMYSDGTIETDTPEGRRRFGSMDELRRYVESGVQAEPAATAER</sequence>
<accession>A0ABT1LAM1</accession>
<feature type="compositionally biased region" description="Pro residues" evidence="1">
    <location>
        <begin position="96"/>
        <end position="109"/>
    </location>
</feature>
<evidence type="ECO:0000256" key="1">
    <source>
        <dbReference type="SAM" id="MobiDB-lite"/>
    </source>
</evidence>
<dbReference type="RefSeq" id="WP_254739160.1">
    <property type="nucleotide sequence ID" value="NZ_JANCLU010000003.1"/>
</dbReference>
<evidence type="ECO:0000313" key="4">
    <source>
        <dbReference type="Proteomes" id="UP001205890"/>
    </source>
</evidence>
<protein>
    <recommendedName>
        <fullName evidence="5">DUF308 domain-containing protein</fullName>
    </recommendedName>
</protein>
<evidence type="ECO:0000313" key="3">
    <source>
        <dbReference type="EMBL" id="MCP8937820.1"/>
    </source>
</evidence>